<evidence type="ECO:0000256" key="3">
    <source>
        <dbReference type="ARBA" id="ARBA00022723"/>
    </source>
</evidence>
<reference evidence="13" key="1">
    <citation type="submission" date="2014-09" db="EMBL/GenBank/DDBJ databases">
        <authorList>
            <person name="Mudge J."/>
            <person name="Ramaraj T."/>
            <person name="Lindquist I.E."/>
            <person name="Bharti A.K."/>
            <person name="Sundararajan A."/>
            <person name="Cameron C.T."/>
            <person name="Woodward J.E."/>
            <person name="May G.D."/>
            <person name="Brubaker C."/>
            <person name="Broadhvest J."/>
            <person name="Wilkins T.A."/>
        </authorList>
    </citation>
    <scope>NUCLEOTIDE SEQUENCE</scope>
    <source>
        <strain evidence="13">cv. AKA8401</strain>
    </source>
</reference>
<keyword evidence="13" id="KW-1185">Reference proteome</keyword>
<evidence type="ECO:0000256" key="5">
    <source>
        <dbReference type="ARBA" id="ARBA00022771"/>
    </source>
</evidence>
<dbReference type="SMART" id="SM00360">
    <property type="entry name" value="RRM"/>
    <property type="match status" value="1"/>
</dbReference>
<dbReference type="PANTHER" id="PTHR23147">
    <property type="entry name" value="SERINE/ARGININE RICH SPLICING FACTOR"/>
    <property type="match status" value="1"/>
</dbReference>
<sequence>MSRVYVGNLDPRVSERDLEDEFRVFGVIRSVWVARRPPGYAFIDFDDHRDAEDAIRELDGAQAMGAEVTVLVDDPLGVAVPLLVGVATAGLHHTVVVRNCHMLMEMVQGNADGAGVKCCKDVSSGSASLLFCFYTSGICFFAARLWDLQYLIIWLYLLYLKRIEGAASNAASGRYYICSTEVDVLGSLQEWDW</sequence>
<dbReference type="GO" id="GO:0005681">
    <property type="term" value="C:spliceosomal complex"/>
    <property type="evidence" value="ECO:0007669"/>
    <property type="project" value="UniProtKB-KW"/>
</dbReference>
<keyword evidence="10" id="KW-0694">RNA-binding</keyword>
<dbReference type="InterPro" id="IPR050907">
    <property type="entry name" value="SRSF"/>
</dbReference>
<dbReference type="Proteomes" id="UP000032142">
    <property type="component" value="Unassembled WGS sequence"/>
</dbReference>
<dbReference type="PROSITE" id="PS50102">
    <property type="entry name" value="RRM"/>
    <property type="match status" value="1"/>
</dbReference>
<evidence type="ECO:0000256" key="7">
    <source>
        <dbReference type="ARBA" id="ARBA00023187"/>
    </source>
</evidence>
<evidence type="ECO:0000256" key="2">
    <source>
        <dbReference type="ARBA" id="ARBA00022664"/>
    </source>
</evidence>
<accession>A0A0B0PXI0</accession>
<dbReference type="FunFam" id="3.30.70.330:FF:000214">
    <property type="entry name" value="Serine/arginine-rich splicing factor 7"/>
    <property type="match status" value="1"/>
</dbReference>
<keyword evidence="4" id="KW-0747">Spliceosome</keyword>
<dbReference type="AlphaFoldDB" id="A0A0B0PXI0"/>
<keyword evidence="8" id="KW-0539">Nucleus</keyword>
<gene>
    <name evidence="12" type="ORF">F383_13675</name>
</gene>
<keyword evidence="6" id="KW-0862">Zinc</keyword>
<proteinExistence type="inferred from homology"/>
<keyword evidence="7" id="KW-0508">mRNA splicing</keyword>
<dbReference type="EMBL" id="KN451599">
    <property type="protein sequence ID" value="KHG29730.1"/>
    <property type="molecule type" value="Genomic_DNA"/>
</dbReference>
<evidence type="ECO:0000256" key="4">
    <source>
        <dbReference type="ARBA" id="ARBA00022728"/>
    </source>
</evidence>
<feature type="domain" description="RRM" evidence="11">
    <location>
        <begin position="2"/>
        <end position="75"/>
    </location>
</feature>
<organism evidence="12 13">
    <name type="scientific">Gossypium arboreum</name>
    <name type="common">Tree cotton</name>
    <name type="synonym">Gossypium nanking</name>
    <dbReference type="NCBI Taxonomy" id="29729"/>
    <lineage>
        <taxon>Eukaryota</taxon>
        <taxon>Viridiplantae</taxon>
        <taxon>Streptophyta</taxon>
        <taxon>Embryophyta</taxon>
        <taxon>Tracheophyta</taxon>
        <taxon>Spermatophyta</taxon>
        <taxon>Magnoliopsida</taxon>
        <taxon>eudicotyledons</taxon>
        <taxon>Gunneridae</taxon>
        <taxon>Pentapetalae</taxon>
        <taxon>rosids</taxon>
        <taxon>malvids</taxon>
        <taxon>Malvales</taxon>
        <taxon>Malvaceae</taxon>
        <taxon>Malvoideae</taxon>
        <taxon>Gossypium</taxon>
    </lineage>
</organism>
<comment type="similarity">
    <text evidence="9">Belongs to the splicing factor SR family. RSZ subfamily.</text>
</comment>
<evidence type="ECO:0000259" key="11">
    <source>
        <dbReference type="PROSITE" id="PS50102"/>
    </source>
</evidence>
<evidence type="ECO:0000256" key="10">
    <source>
        <dbReference type="PROSITE-ProRule" id="PRU00176"/>
    </source>
</evidence>
<dbReference type="GO" id="GO:0008270">
    <property type="term" value="F:zinc ion binding"/>
    <property type="evidence" value="ECO:0007669"/>
    <property type="project" value="UniProtKB-KW"/>
</dbReference>
<dbReference type="InterPro" id="IPR012677">
    <property type="entry name" value="Nucleotide-bd_a/b_plait_sf"/>
</dbReference>
<name>A0A0B0PXI0_GOSAR</name>
<dbReference type="InterPro" id="IPR035979">
    <property type="entry name" value="RBD_domain_sf"/>
</dbReference>
<dbReference type="CDD" id="cd12373">
    <property type="entry name" value="RRM_SRSF3_like"/>
    <property type="match status" value="1"/>
</dbReference>
<dbReference type="GO" id="GO:0016607">
    <property type="term" value="C:nuclear speck"/>
    <property type="evidence" value="ECO:0007669"/>
    <property type="project" value="UniProtKB-ARBA"/>
</dbReference>
<evidence type="ECO:0000313" key="13">
    <source>
        <dbReference type="Proteomes" id="UP000032142"/>
    </source>
</evidence>
<dbReference type="GO" id="GO:0003723">
    <property type="term" value="F:RNA binding"/>
    <property type="evidence" value="ECO:0007669"/>
    <property type="project" value="UniProtKB-UniRule"/>
</dbReference>
<keyword evidence="2" id="KW-0507">mRNA processing</keyword>
<protein>
    <submittedName>
        <fullName evidence="12">Rbp1</fullName>
    </submittedName>
</protein>
<evidence type="ECO:0000256" key="8">
    <source>
        <dbReference type="ARBA" id="ARBA00023242"/>
    </source>
</evidence>
<comment type="subcellular location">
    <subcellularLocation>
        <location evidence="1">Nucleus</location>
    </subcellularLocation>
</comment>
<evidence type="ECO:0000256" key="6">
    <source>
        <dbReference type="ARBA" id="ARBA00022833"/>
    </source>
</evidence>
<dbReference type="SUPFAM" id="SSF54928">
    <property type="entry name" value="RNA-binding domain, RBD"/>
    <property type="match status" value="1"/>
</dbReference>
<dbReference type="Pfam" id="PF00076">
    <property type="entry name" value="RRM_1"/>
    <property type="match status" value="1"/>
</dbReference>
<evidence type="ECO:0000256" key="9">
    <source>
        <dbReference type="ARBA" id="ARBA00061011"/>
    </source>
</evidence>
<dbReference type="InterPro" id="IPR000504">
    <property type="entry name" value="RRM_dom"/>
</dbReference>
<keyword evidence="3" id="KW-0479">Metal-binding</keyword>
<dbReference type="GO" id="GO:0000398">
    <property type="term" value="P:mRNA splicing, via spliceosome"/>
    <property type="evidence" value="ECO:0007669"/>
    <property type="project" value="UniProtKB-ARBA"/>
</dbReference>
<evidence type="ECO:0000313" key="12">
    <source>
        <dbReference type="EMBL" id="KHG29730.1"/>
    </source>
</evidence>
<keyword evidence="5" id="KW-0863">Zinc-finger</keyword>
<evidence type="ECO:0000256" key="1">
    <source>
        <dbReference type="ARBA" id="ARBA00004123"/>
    </source>
</evidence>
<dbReference type="Gene3D" id="3.30.70.330">
    <property type="match status" value="1"/>
</dbReference>